<proteinExistence type="predicted"/>
<comment type="caution">
    <text evidence="8">The sequence shown here is derived from an EMBL/GenBank/DDBJ whole genome shotgun (WGS) entry which is preliminary data.</text>
</comment>
<dbReference type="SUPFAM" id="SSF52833">
    <property type="entry name" value="Thioredoxin-like"/>
    <property type="match status" value="2"/>
</dbReference>
<dbReference type="PRINTS" id="PR00421">
    <property type="entry name" value="THIOREDOXIN"/>
</dbReference>
<evidence type="ECO:0000256" key="5">
    <source>
        <dbReference type="ARBA" id="ARBA00023235"/>
    </source>
</evidence>
<sequence>MKSDDVWMVEFFAPWCGHCKNLAPHWASAATQMKGKVKFGALDATVHSSTANRYGVRGYPTIKAFERGQEKEYDGGRTSSDIVQWVLNNYDVEKIPPPEIVQVVSPEVFAEHCEGHPICVVAILPDILDCQSECRNGYIKLLTKMGENFKKMKWGWIWAEAMAQPKLETALGIGGFGYPAMAAVNSKKLKYSLLTRAFSETGIKEFLRDLSYGKGSTAPLSKLPEIKKTEPWDGKDGQVGFNL</sequence>
<dbReference type="InterPro" id="IPR013766">
    <property type="entry name" value="Thioredoxin_domain"/>
</dbReference>
<dbReference type="PROSITE" id="PS00194">
    <property type="entry name" value="THIOREDOXIN_1"/>
    <property type="match status" value="1"/>
</dbReference>
<dbReference type="PANTHER" id="PTHR45815">
    <property type="entry name" value="PROTEIN DISULFIDE-ISOMERASE A6"/>
    <property type="match status" value="1"/>
</dbReference>
<gene>
    <name evidence="8" type="ORF">KUTeg_000601</name>
</gene>
<feature type="domain" description="Thioredoxin" evidence="7">
    <location>
        <begin position="1"/>
        <end position="91"/>
    </location>
</feature>
<evidence type="ECO:0000259" key="7">
    <source>
        <dbReference type="PROSITE" id="PS51352"/>
    </source>
</evidence>
<evidence type="ECO:0000313" key="9">
    <source>
        <dbReference type="Proteomes" id="UP001217089"/>
    </source>
</evidence>
<reference evidence="8 9" key="1">
    <citation type="submission" date="2022-12" db="EMBL/GenBank/DDBJ databases">
        <title>Chromosome-level genome of Tegillarca granosa.</title>
        <authorList>
            <person name="Kim J."/>
        </authorList>
    </citation>
    <scope>NUCLEOTIDE SEQUENCE [LARGE SCALE GENOMIC DNA]</scope>
    <source>
        <strain evidence="8">Teg-2019</strain>
        <tissue evidence="8">Adductor muscle</tissue>
    </source>
</reference>
<comment type="catalytic activity">
    <reaction evidence="1">
        <text>Catalyzes the rearrangement of -S-S- bonds in proteins.</text>
        <dbReference type="EC" id="5.3.4.1"/>
    </reaction>
</comment>
<dbReference type="Pfam" id="PF24541">
    <property type="entry name" value="Thioredox_PDIA6_C"/>
    <property type="match status" value="1"/>
</dbReference>
<comment type="subcellular location">
    <subcellularLocation>
        <location evidence="2">Endoplasmic reticulum lumen</location>
    </subcellularLocation>
</comment>
<dbReference type="EC" id="5.3.4.1" evidence="3"/>
<evidence type="ECO:0000256" key="3">
    <source>
        <dbReference type="ARBA" id="ARBA00012723"/>
    </source>
</evidence>
<evidence type="ECO:0000313" key="8">
    <source>
        <dbReference type="EMBL" id="KAJ8322130.1"/>
    </source>
</evidence>
<dbReference type="InterPro" id="IPR017937">
    <property type="entry name" value="Thioredoxin_CS"/>
</dbReference>
<name>A0ABQ9FY32_TEGGR</name>
<keyword evidence="5" id="KW-0413">Isomerase</keyword>
<keyword evidence="4" id="KW-1015">Disulfide bond</keyword>
<dbReference type="Proteomes" id="UP001217089">
    <property type="component" value="Unassembled WGS sequence"/>
</dbReference>
<dbReference type="InterPro" id="IPR057305">
    <property type="entry name" value="Thioredox_PDIA6_C"/>
</dbReference>
<organism evidence="8 9">
    <name type="scientific">Tegillarca granosa</name>
    <name type="common">Malaysian cockle</name>
    <name type="synonym">Anadara granosa</name>
    <dbReference type="NCBI Taxonomy" id="220873"/>
    <lineage>
        <taxon>Eukaryota</taxon>
        <taxon>Metazoa</taxon>
        <taxon>Spiralia</taxon>
        <taxon>Lophotrochozoa</taxon>
        <taxon>Mollusca</taxon>
        <taxon>Bivalvia</taxon>
        <taxon>Autobranchia</taxon>
        <taxon>Pteriomorphia</taxon>
        <taxon>Arcoida</taxon>
        <taxon>Arcoidea</taxon>
        <taxon>Arcidae</taxon>
        <taxon>Tegillarca</taxon>
    </lineage>
</organism>
<keyword evidence="9" id="KW-1185">Reference proteome</keyword>
<protein>
    <recommendedName>
        <fullName evidence="3">protein disulfide-isomerase</fullName>
        <ecNumber evidence="3">5.3.4.1</ecNumber>
    </recommendedName>
</protein>
<dbReference type="Pfam" id="PF00085">
    <property type="entry name" value="Thioredoxin"/>
    <property type="match status" value="1"/>
</dbReference>
<dbReference type="CDD" id="cd02983">
    <property type="entry name" value="P5_C"/>
    <property type="match status" value="1"/>
</dbReference>
<evidence type="ECO:0000256" key="4">
    <source>
        <dbReference type="ARBA" id="ARBA00023157"/>
    </source>
</evidence>
<dbReference type="PROSITE" id="PS51352">
    <property type="entry name" value="THIOREDOXIN_2"/>
    <property type="match status" value="1"/>
</dbReference>
<accession>A0ABQ9FY32</accession>
<evidence type="ECO:0000256" key="6">
    <source>
        <dbReference type="ARBA" id="ARBA00023284"/>
    </source>
</evidence>
<dbReference type="EMBL" id="JARBDR010000018">
    <property type="protein sequence ID" value="KAJ8322130.1"/>
    <property type="molecule type" value="Genomic_DNA"/>
</dbReference>
<dbReference type="InterPro" id="IPR036249">
    <property type="entry name" value="Thioredoxin-like_sf"/>
</dbReference>
<evidence type="ECO:0000256" key="1">
    <source>
        <dbReference type="ARBA" id="ARBA00001182"/>
    </source>
</evidence>
<dbReference type="Gene3D" id="3.40.30.10">
    <property type="entry name" value="Glutaredoxin"/>
    <property type="match status" value="2"/>
</dbReference>
<dbReference type="PANTHER" id="PTHR45815:SF3">
    <property type="entry name" value="PROTEIN DISULFIDE-ISOMERASE A6"/>
    <property type="match status" value="1"/>
</dbReference>
<keyword evidence="6" id="KW-0676">Redox-active center</keyword>
<evidence type="ECO:0000256" key="2">
    <source>
        <dbReference type="ARBA" id="ARBA00004319"/>
    </source>
</evidence>